<dbReference type="Proteomes" id="UP001198565">
    <property type="component" value="Unassembled WGS sequence"/>
</dbReference>
<keyword evidence="10" id="KW-0472">Membrane</keyword>
<evidence type="ECO:0000256" key="1">
    <source>
        <dbReference type="ARBA" id="ARBA00022645"/>
    </source>
</evidence>
<evidence type="ECO:0000313" key="13">
    <source>
        <dbReference type="EMBL" id="MBY8887953.1"/>
    </source>
</evidence>
<organism evidence="13 14">
    <name type="scientific">Streptantibioticus parmotrematis</name>
    <dbReference type="NCBI Taxonomy" id="2873249"/>
    <lineage>
        <taxon>Bacteria</taxon>
        <taxon>Bacillati</taxon>
        <taxon>Actinomycetota</taxon>
        <taxon>Actinomycetes</taxon>
        <taxon>Kitasatosporales</taxon>
        <taxon>Streptomycetaceae</taxon>
        <taxon>Streptantibioticus</taxon>
    </lineage>
</organism>
<dbReference type="PANTHER" id="PTHR32282:SF34">
    <property type="entry name" value="PENICILLIN-BINDING PROTEIN 1A"/>
    <property type="match status" value="1"/>
</dbReference>
<feature type="transmembrane region" description="Helical" evidence="10">
    <location>
        <begin position="48"/>
        <end position="70"/>
    </location>
</feature>
<name>A0ABS7QXL6_9ACTN</name>
<evidence type="ECO:0000256" key="5">
    <source>
        <dbReference type="ARBA" id="ARBA00022801"/>
    </source>
</evidence>
<keyword evidence="6" id="KW-0511">Multifunctional enzyme</keyword>
<evidence type="ECO:0000259" key="12">
    <source>
        <dbReference type="Pfam" id="PF00912"/>
    </source>
</evidence>
<keyword evidence="1" id="KW-0121">Carboxypeptidase</keyword>
<evidence type="ECO:0000256" key="7">
    <source>
        <dbReference type="ARBA" id="ARBA00034000"/>
    </source>
</evidence>
<dbReference type="PANTHER" id="PTHR32282">
    <property type="entry name" value="BINDING PROTEIN TRANSPEPTIDASE, PUTATIVE-RELATED"/>
    <property type="match status" value="1"/>
</dbReference>
<evidence type="ECO:0000259" key="11">
    <source>
        <dbReference type="Pfam" id="PF00905"/>
    </source>
</evidence>
<feature type="region of interest" description="Disordered" evidence="9">
    <location>
        <begin position="415"/>
        <end position="453"/>
    </location>
</feature>
<keyword evidence="14" id="KW-1185">Reference proteome</keyword>
<dbReference type="SUPFAM" id="SSF53955">
    <property type="entry name" value="Lysozyme-like"/>
    <property type="match status" value="1"/>
</dbReference>
<gene>
    <name evidence="13" type="ORF">K7472_24380</name>
</gene>
<evidence type="ECO:0000256" key="4">
    <source>
        <dbReference type="ARBA" id="ARBA00022679"/>
    </source>
</evidence>
<reference evidence="13 14" key="1">
    <citation type="submission" date="2021-08" db="EMBL/GenBank/DDBJ databases">
        <title>Streptomyces sp. PTM05 isolated from lichen.</title>
        <authorList>
            <person name="Somphong A."/>
            <person name="Phongsopitanun W."/>
            <person name="Tanasupawat S."/>
        </authorList>
    </citation>
    <scope>NUCLEOTIDE SEQUENCE [LARGE SCALE GENOMIC DNA]</scope>
    <source>
        <strain evidence="13 14">Ptm05</strain>
    </source>
</reference>
<comment type="catalytic activity">
    <reaction evidence="8">
        <text>[GlcNAc-(1-&gt;4)-Mur2Ac(oyl-L-Ala-gamma-D-Glu-L-Lys-D-Ala-D-Ala)](n)-di-trans,octa-cis-undecaprenyl diphosphate + beta-D-GlcNAc-(1-&gt;4)-Mur2Ac(oyl-L-Ala-gamma-D-Glu-L-Lys-D-Ala-D-Ala)-di-trans,octa-cis-undecaprenyl diphosphate = [GlcNAc-(1-&gt;4)-Mur2Ac(oyl-L-Ala-gamma-D-Glu-L-Lys-D-Ala-D-Ala)](n+1)-di-trans,octa-cis-undecaprenyl diphosphate + di-trans,octa-cis-undecaprenyl diphosphate + H(+)</text>
        <dbReference type="Rhea" id="RHEA:23708"/>
        <dbReference type="Rhea" id="RHEA-COMP:9602"/>
        <dbReference type="Rhea" id="RHEA-COMP:9603"/>
        <dbReference type="ChEBI" id="CHEBI:15378"/>
        <dbReference type="ChEBI" id="CHEBI:58405"/>
        <dbReference type="ChEBI" id="CHEBI:60033"/>
        <dbReference type="ChEBI" id="CHEBI:78435"/>
        <dbReference type="EC" id="2.4.99.28"/>
    </reaction>
</comment>
<evidence type="ECO:0000313" key="14">
    <source>
        <dbReference type="Proteomes" id="UP001198565"/>
    </source>
</evidence>
<keyword evidence="10" id="KW-1133">Transmembrane helix</keyword>
<evidence type="ECO:0000256" key="9">
    <source>
        <dbReference type="SAM" id="MobiDB-lite"/>
    </source>
</evidence>
<evidence type="ECO:0000256" key="3">
    <source>
        <dbReference type="ARBA" id="ARBA00022676"/>
    </source>
</evidence>
<comment type="catalytic activity">
    <reaction evidence="7">
        <text>Preferential cleavage: (Ac)2-L-Lys-D-Ala-|-D-Ala. Also transpeptidation of peptidyl-alanyl moieties that are N-acyl substituents of D-alanine.</text>
        <dbReference type="EC" id="3.4.16.4"/>
    </reaction>
</comment>
<evidence type="ECO:0000256" key="8">
    <source>
        <dbReference type="ARBA" id="ARBA00049902"/>
    </source>
</evidence>
<evidence type="ECO:0000256" key="6">
    <source>
        <dbReference type="ARBA" id="ARBA00023268"/>
    </source>
</evidence>
<keyword evidence="5" id="KW-0378">Hydrolase</keyword>
<keyword evidence="10" id="KW-0812">Transmembrane</keyword>
<dbReference type="SUPFAM" id="SSF56601">
    <property type="entry name" value="beta-lactamase/transpeptidase-like"/>
    <property type="match status" value="1"/>
</dbReference>
<dbReference type="InterPro" id="IPR012338">
    <property type="entry name" value="Beta-lactam/transpept-like"/>
</dbReference>
<evidence type="ECO:0000256" key="2">
    <source>
        <dbReference type="ARBA" id="ARBA00022670"/>
    </source>
</evidence>
<dbReference type="Gene3D" id="3.40.710.10">
    <property type="entry name" value="DD-peptidase/beta-lactamase superfamily"/>
    <property type="match status" value="1"/>
</dbReference>
<dbReference type="InterPro" id="IPR023346">
    <property type="entry name" value="Lysozyme-like_dom_sf"/>
</dbReference>
<feature type="compositionally biased region" description="Pro residues" evidence="9">
    <location>
        <begin position="682"/>
        <end position="713"/>
    </location>
</feature>
<evidence type="ECO:0000256" key="10">
    <source>
        <dbReference type="SAM" id="Phobius"/>
    </source>
</evidence>
<dbReference type="Pfam" id="PF00912">
    <property type="entry name" value="Transgly"/>
    <property type="match status" value="1"/>
</dbReference>
<keyword evidence="2" id="KW-0645">Protease</keyword>
<keyword evidence="4" id="KW-0808">Transferase</keyword>
<proteinExistence type="predicted"/>
<feature type="compositionally biased region" description="Basic and acidic residues" evidence="9">
    <location>
        <begin position="15"/>
        <end position="26"/>
    </location>
</feature>
<accession>A0ABS7QXL6</accession>
<sequence length="796" mass="82283">MSSDEPAGPPGAGDGADRPRDRAARRAERRARRKRHGLRRLLPTWRMVFGGALLLLLLLCGAFAAGYLLVKIPPANASATAQSNIYLYADGTTQIASSGTVNRENVPLSAVPKTVQRAVLAAEDRDFYHESAIDPRAMVRAAWDTVTGKGIQSGSTITQQYVKNYYLNQQQTVKRKVEEFFIAIKLDREQSKDQILEGYLNTSYFGRNAYGIQAAARAYYGEDVSQLDTAQGAYLASLLNAPSAYDVVANPQNKDRAVARWNYVLDGMVKEHWLAAPTRASLRFPQPVQSSAPSGLSGQRGYLVEAIRNYLVDNKIIDEQTLDAGGFRITTTIEKSREDDFTAAAQDQLLGKLGDSGTDRYVRAGGASIDPATGNVVALYGGVDYTKQYVDNATRRDYQVGSTFKPFVFASAVQNGSTTQDGDPITPDTVYDGTNGRQVQGPNGPIGYAPDNEDDVDYGDITVAQATNQSVNAVYAQMAEDVGSSKVKSTAVSLGLPATTPNLSAYPSIALGVATASPLDMAQAYATLDDHGSYLPYTLVTKIVKDGHTVRLPQRVPKPAVSRQAADTTTSMLQNVVDAPDGTGTAAQAAGVPAAGKTGTAEDDKAAWFAGYTPDLVTVVAVMGQNSTTGTQEPLYGATGLDRVNGGGFPAQIWADYTAAALKGVNVPDFDLHLQPGASPSPSAPPDSSPPTDTPPSQPPGTPPGEPSSPPGMSPSGGGFTGGLDGGLDAGASGGTDGGDNGGDTSGGTDGGPGGTVGPSGGTTNGGTIAGTDGGTTMGAAGGGGPGGAGGPPPAG</sequence>
<dbReference type="InterPro" id="IPR001264">
    <property type="entry name" value="Glyco_trans_51"/>
</dbReference>
<dbReference type="InterPro" id="IPR001460">
    <property type="entry name" value="PCN-bd_Tpept"/>
</dbReference>
<feature type="compositionally biased region" description="Gly residues" evidence="9">
    <location>
        <begin position="715"/>
        <end position="790"/>
    </location>
</feature>
<dbReference type="RefSeq" id="WP_222980694.1">
    <property type="nucleotide sequence ID" value="NZ_JAINVZ010000020.1"/>
</dbReference>
<dbReference type="EMBL" id="JAINVZ010000020">
    <property type="protein sequence ID" value="MBY8887953.1"/>
    <property type="molecule type" value="Genomic_DNA"/>
</dbReference>
<dbReference type="InterPro" id="IPR036950">
    <property type="entry name" value="PBP_transglycosylase"/>
</dbReference>
<feature type="region of interest" description="Disordered" evidence="9">
    <location>
        <begin position="1"/>
        <end position="33"/>
    </location>
</feature>
<dbReference type="Gene3D" id="1.10.3810.10">
    <property type="entry name" value="Biosynthetic peptidoglycan transglycosylase-like"/>
    <property type="match status" value="1"/>
</dbReference>
<feature type="region of interest" description="Disordered" evidence="9">
    <location>
        <begin position="672"/>
        <end position="796"/>
    </location>
</feature>
<dbReference type="InterPro" id="IPR050396">
    <property type="entry name" value="Glycosyltr_51/Transpeptidase"/>
</dbReference>
<dbReference type="Pfam" id="PF00905">
    <property type="entry name" value="Transpeptidase"/>
    <property type="match status" value="1"/>
</dbReference>
<protein>
    <submittedName>
        <fullName evidence="13">Transglycosylase domain-containing protein</fullName>
    </submittedName>
</protein>
<feature type="domain" description="Glycosyl transferase family 51" evidence="12">
    <location>
        <begin position="99"/>
        <end position="268"/>
    </location>
</feature>
<feature type="domain" description="Penicillin-binding protein transpeptidase" evidence="11">
    <location>
        <begin position="369"/>
        <end position="628"/>
    </location>
</feature>
<comment type="caution">
    <text evidence="13">The sequence shown here is derived from an EMBL/GenBank/DDBJ whole genome shotgun (WGS) entry which is preliminary data.</text>
</comment>
<keyword evidence="3" id="KW-0328">Glycosyltransferase</keyword>